<feature type="compositionally biased region" description="Basic and acidic residues" evidence="1">
    <location>
        <begin position="28"/>
        <end position="38"/>
    </location>
</feature>
<dbReference type="PANTHER" id="PTHR20837:SF0">
    <property type="entry name" value="COILED-COIL AND C2 DOMAIN-CONTAINING PROTEIN 2A"/>
    <property type="match status" value="1"/>
</dbReference>
<dbReference type="Pfam" id="PF15625">
    <property type="entry name" value="CC2D2AN-C2"/>
    <property type="match status" value="1"/>
</dbReference>
<keyword evidence="5" id="KW-1185">Reference proteome</keyword>
<comment type="caution">
    <text evidence="4">The sequence shown here is derived from an EMBL/GenBank/DDBJ whole genome shotgun (WGS) entry which is preliminary data.</text>
</comment>
<evidence type="ECO:0000256" key="1">
    <source>
        <dbReference type="SAM" id="MobiDB-lite"/>
    </source>
</evidence>
<accession>A0ABD3QAJ5</accession>
<dbReference type="Pfam" id="PF24656">
    <property type="entry name" value="CEPT76_peptidase"/>
    <property type="match status" value="1"/>
</dbReference>
<evidence type="ECO:0000313" key="5">
    <source>
        <dbReference type="Proteomes" id="UP001530315"/>
    </source>
</evidence>
<organism evidence="4 5">
    <name type="scientific">Stephanodiscus triporus</name>
    <dbReference type="NCBI Taxonomy" id="2934178"/>
    <lineage>
        <taxon>Eukaryota</taxon>
        <taxon>Sar</taxon>
        <taxon>Stramenopiles</taxon>
        <taxon>Ochrophyta</taxon>
        <taxon>Bacillariophyta</taxon>
        <taxon>Coscinodiscophyceae</taxon>
        <taxon>Thalassiosirophycidae</taxon>
        <taxon>Stephanodiscales</taxon>
        <taxon>Stephanodiscaceae</taxon>
        <taxon>Stephanodiscus</taxon>
    </lineage>
</organism>
<name>A0ABD3QAJ5_9STRA</name>
<dbReference type="Proteomes" id="UP001530315">
    <property type="component" value="Unassembled WGS sequence"/>
</dbReference>
<proteinExistence type="predicted"/>
<reference evidence="4 5" key="1">
    <citation type="submission" date="2024-10" db="EMBL/GenBank/DDBJ databases">
        <title>Updated reference genomes for cyclostephanoid diatoms.</title>
        <authorList>
            <person name="Roberts W.R."/>
            <person name="Alverson A.J."/>
        </authorList>
    </citation>
    <scope>NUCLEOTIDE SEQUENCE [LARGE SCALE GENOMIC DNA]</scope>
    <source>
        <strain evidence="4 5">AJA276-08</strain>
    </source>
</reference>
<feature type="domain" description="CEP76/DRC7 peptidase-like" evidence="3">
    <location>
        <begin position="1122"/>
        <end position="1243"/>
    </location>
</feature>
<dbReference type="InterPro" id="IPR028928">
    <property type="entry name" value="CC2D2AN-C2"/>
</dbReference>
<gene>
    <name evidence="4" type="ORF">ACHAW5_007578</name>
</gene>
<dbReference type="InterPro" id="IPR052434">
    <property type="entry name" value="Tectonic-like_complex_comp"/>
</dbReference>
<protein>
    <recommendedName>
        <fullName evidence="6">CC2D2A N-terminal C2 domain-containing protein</fullName>
    </recommendedName>
</protein>
<feature type="domain" description="CC2D2A N-terminal C2" evidence="2">
    <location>
        <begin position="513"/>
        <end position="582"/>
    </location>
</feature>
<evidence type="ECO:0008006" key="6">
    <source>
        <dbReference type="Google" id="ProtNLM"/>
    </source>
</evidence>
<evidence type="ECO:0000313" key="4">
    <source>
        <dbReference type="EMBL" id="KAL3797077.1"/>
    </source>
</evidence>
<evidence type="ECO:0000259" key="2">
    <source>
        <dbReference type="Pfam" id="PF15625"/>
    </source>
</evidence>
<dbReference type="PANTHER" id="PTHR20837">
    <property type="entry name" value="CENTROSOMAL PROTEIN-RELATED"/>
    <property type="match status" value="1"/>
</dbReference>
<evidence type="ECO:0000259" key="3">
    <source>
        <dbReference type="Pfam" id="PF24656"/>
    </source>
</evidence>
<sequence>MQEPMPTRPRSAGRPRLSGTTRTRRYFNSREGKSSAKDEGEDVSTLILHSKDKVVPPKLQNSDDCNNDEDTAPFIYSLLGNFDDDNDVFQWDTTRIVKPQDAFVDDMQFQFSLSGIKSLYKKLTWRNEIRTPLDLICHPDKSSLMQGDEQSSDLKGPTGLLFVLFHHIRTLLMTSFGNLTRCTMRRCMKNDNREETCQSEEGLIANPANMPSVTKSRNLLRVEERIRRELSLEKILPSLPKGHNDQSVAMCSSNNNAAINDETSVSLEKKPITAKMDESFWLNPGKDLVGPEKRGGNVQREVILTVDIGQIILRQHPEFSAQEKALARVSCMYDQYRTHIDANTFHYSVTRMTENCRRLQSIDSKRSIKGNASSESCLMINSLFNDLKSSAASLVKGSESIKSMVMQMKLGWNEFLATKENDSTSRHADAQLKTSTMFSYAKLNDDLKELSDEIKSTKPALSRIQDELPRSSVISFRFLHEVETALSDLTHIFEVIELAQPSQPIEEVKLGRRRMEKYFARLLVNGYVVGDTKVEQLDWTSFSVKLSHRFNCKMSQKPTCTCVQIWKSSIGFLPDKLVCSIGFLPDKLVCGQEDQQGSPRLADRATYAWLQFSSNGSEMKGAIRLEARFIERTVKCSDPGIHMSKMPVHPTKLIRPPIGDFETHIRKTSTVKPPSHRCADRQSMMEFKHSSGNLFTNKILLEEPLRHALIKKRQRDHTLVPSPIPITELEVQNNDVYHDLMRNDGASDEIIMNDAFKERPYVSKQNILDIFRGFGGLSNRRKHHLSEVIQDVALFCFADCQLTIPSLPRKRSLFPKTVHRLPVTRSQTHNCSLLLTVVGGHNVPTKVEGNIAPKNNGQEGSILRNYDNLPHFPTVEGDEKLGGICKIKFRGKTYRTEWKETLSVPLCELLEGSSPISLQEEVIDIFLFDCVTVDLLHMGGFYEDEETKSIEYRYLAHVSVPLAIILRNGTINGLVHCYSPDYIVGYVKGKGESDDMMPLLSVEEQLTGLETGSNTILHIHATSDPLIIIPPLGRPEFQSMETESILSRVEQWSQTNLASFDSVLWPDSRGSSFLPSRFLSEQAPPPGFNTLTSCAQYVGLIPSFNSIERKLLKGRDDHMVLTGQQFLNILAGTRRDHAVLLTNFFLYLSSSNPDFVADVFLAAGFSIPEGDTTWVLRRCRKNREVVLWDAMTGCAYPQDDESCPLQKIYYLVSTDNMYANVQPDQSTPLLDFDVSNSRMWAPLHGGKSKIAVMTVQDRVLHYTPPNNNFVRHLQSEVCESVQNAIRGWRQVPTSFRPDISAKIGGITDKLEQAKLNGNPSFISAMALPESITKARTMFGFALHVPFTGLESLIERVKATEIHRNRSPRVEYAVASRAFAYPGGVVSLWVFVCSIVES</sequence>
<dbReference type="EMBL" id="JALLAZ020000359">
    <property type="protein sequence ID" value="KAL3797077.1"/>
    <property type="molecule type" value="Genomic_DNA"/>
</dbReference>
<dbReference type="InterPro" id="IPR056290">
    <property type="entry name" value="CEPT76/DRC7_peptidase-like_dom"/>
</dbReference>
<feature type="region of interest" description="Disordered" evidence="1">
    <location>
        <begin position="1"/>
        <end position="43"/>
    </location>
</feature>